<dbReference type="Pfam" id="PF00226">
    <property type="entry name" value="DnaJ"/>
    <property type="match status" value="1"/>
</dbReference>
<keyword evidence="4" id="KW-1185">Reference proteome</keyword>
<dbReference type="InterPro" id="IPR036869">
    <property type="entry name" value="J_dom_sf"/>
</dbReference>
<dbReference type="eggNOG" id="ENOG502RXAM">
    <property type="taxonomic scope" value="Eukaryota"/>
</dbReference>
<evidence type="ECO:0000256" key="1">
    <source>
        <dbReference type="SAM" id="MobiDB-lite"/>
    </source>
</evidence>
<dbReference type="Proteomes" id="UP000001876">
    <property type="component" value="Unassembled WGS sequence"/>
</dbReference>
<dbReference type="OMA" id="PTCEARN"/>
<reference evidence="3 4" key="1">
    <citation type="journal article" date="2009" name="Science">
        <title>Green evolution and dynamic adaptations revealed by genomes of the marine picoeukaryotes Micromonas.</title>
        <authorList>
            <person name="Worden A.Z."/>
            <person name="Lee J.H."/>
            <person name="Mock T."/>
            <person name="Rouze P."/>
            <person name="Simmons M.P."/>
            <person name="Aerts A.L."/>
            <person name="Allen A.E."/>
            <person name="Cuvelier M.L."/>
            <person name="Derelle E."/>
            <person name="Everett M.V."/>
            <person name="Foulon E."/>
            <person name="Grimwood J."/>
            <person name="Gundlach H."/>
            <person name="Henrissat B."/>
            <person name="Napoli C."/>
            <person name="McDonald S.M."/>
            <person name="Parker M.S."/>
            <person name="Rombauts S."/>
            <person name="Salamov A."/>
            <person name="Von Dassow P."/>
            <person name="Badger J.H."/>
            <person name="Coutinho P.M."/>
            <person name="Demir E."/>
            <person name="Dubchak I."/>
            <person name="Gentemann C."/>
            <person name="Eikrem W."/>
            <person name="Gready J.E."/>
            <person name="John U."/>
            <person name="Lanier W."/>
            <person name="Lindquist E.A."/>
            <person name="Lucas S."/>
            <person name="Mayer K.F."/>
            <person name="Moreau H."/>
            <person name="Not F."/>
            <person name="Otillar R."/>
            <person name="Panaud O."/>
            <person name="Pangilinan J."/>
            <person name="Paulsen I."/>
            <person name="Piegu B."/>
            <person name="Poliakov A."/>
            <person name="Robbens S."/>
            <person name="Schmutz J."/>
            <person name="Toulza E."/>
            <person name="Wyss T."/>
            <person name="Zelensky A."/>
            <person name="Zhou K."/>
            <person name="Armbrust E.V."/>
            <person name="Bhattacharya D."/>
            <person name="Goodenough U.W."/>
            <person name="Van de Peer Y."/>
            <person name="Grigoriev I.V."/>
        </authorList>
    </citation>
    <scope>NUCLEOTIDE SEQUENCE [LARGE SCALE GENOMIC DNA]</scope>
    <source>
        <strain evidence="3 4">CCMP1545</strain>
    </source>
</reference>
<feature type="domain" description="J" evidence="2">
    <location>
        <begin position="18"/>
        <end position="76"/>
    </location>
</feature>
<protein>
    <submittedName>
        <fullName evidence="3">Predicted protein</fullName>
    </submittedName>
</protein>
<evidence type="ECO:0000313" key="4">
    <source>
        <dbReference type="Proteomes" id="UP000001876"/>
    </source>
</evidence>
<evidence type="ECO:0000313" key="3">
    <source>
        <dbReference type="EMBL" id="EEH60866.1"/>
    </source>
</evidence>
<feature type="region of interest" description="Disordered" evidence="1">
    <location>
        <begin position="147"/>
        <end position="190"/>
    </location>
</feature>
<dbReference type="SUPFAM" id="SSF46565">
    <property type="entry name" value="Chaperone J-domain"/>
    <property type="match status" value="1"/>
</dbReference>
<dbReference type="OrthoDB" id="10250354at2759"/>
<dbReference type="GeneID" id="9680947"/>
<dbReference type="RefSeq" id="XP_003055614.1">
    <property type="nucleotide sequence ID" value="XM_003055568.1"/>
</dbReference>
<name>C1MI66_MICPC</name>
<dbReference type="AlphaFoldDB" id="C1MI66"/>
<dbReference type="STRING" id="564608.C1MI66"/>
<dbReference type="PROSITE" id="PS50076">
    <property type="entry name" value="DNAJ_2"/>
    <property type="match status" value="1"/>
</dbReference>
<dbReference type="Gene3D" id="1.10.287.110">
    <property type="entry name" value="DnaJ domain"/>
    <property type="match status" value="1"/>
</dbReference>
<dbReference type="EMBL" id="GG663735">
    <property type="protein sequence ID" value="EEH60866.1"/>
    <property type="molecule type" value="Genomic_DNA"/>
</dbReference>
<dbReference type="InterPro" id="IPR001623">
    <property type="entry name" value="DnaJ_domain"/>
</dbReference>
<dbReference type="KEGG" id="mpp:MICPUCDRAFT_38030"/>
<dbReference type="PRINTS" id="PR00625">
    <property type="entry name" value="JDOMAIN"/>
</dbReference>
<dbReference type="SMART" id="SM00271">
    <property type="entry name" value="DnaJ"/>
    <property type="match status" value="1"/>
</dbReference>
<proteinExistence type="predicted"/>
<accession>C1MI66</accession>
<gene>
    <name evidence="3" type="ORF">MICPUCDRAFT_38030</name>
</gene>
<dbReference type="CDD" id="cd06257">
    <property type="entry name" value="DnaJ"/>
    <property type="match status" value="1"/>
</dbReference>
<evidence type="ECO:0000259" key="2">
    <source>
        <dbReference type="PROSITE" id="PS50076"/>
    </source>
</evidence>
<organism evidence="4">
    <name type="scientific">Micromonas pusilla (strain CCMP1545)</name>
    <name type="common">Picoplanktonic green alga</name>
    <dbReference type="NCBI Taxonomy" id="564608"/>
    <lineage>
        <taxon>Eukaryota</taxon>
        <taxon>Viridiplantae</taxon>
        <taxon>Chlorophyta</taxon>
        <taxon>Mamiellophyceae</taxon>
        <taxon>Mamiellales</taxon>
        <taxon>Mamiellaceae</taxon>
        <taxon>Micromonas</taxon>
    </lineage>
</organism>
<sequence>MASSSSGGGGGGGHASFDPYADLGLKRGATDEEVKSAFRRLARAYHPDAGGASTAESRAAFNRITSARNRLLYAGRGAGGAAGQGGFARGHGVQHAPYRPRVSNWQFAAVLTLPLCLMGVVSSWAFPSDHARAPNAEIGRLNGLMNPPVNPWLREDDDDEREERRRRRAPVSERVLRRMAPMFRRGDDPD</sequence>